<comment type="caution">
    <text evidence="1">The sequence shown here is derived from an EMBL/GenBank/DDBJ whole genome shotgun (WGS) entry which is preliminary data.</text>
</comment>
<evidence type="ECO:0000313" key="1">
    <source>
        <dbReference type="EMBL" id="MED6165442.1"/>
    </source>
</evidence>
<feature type="non-terminal residue" evidence="1">
    <location>
        <position position="133"/>
    </location>
</feature>
<protein>
    <submittedName>
        <fullName evidence="1">Uncharacterized protein</fullName>
    </submittedName>
</protein>
<accession>A0ABU6UVT9</accession>
<sequence length="133" mass="15231">MARRTSRVSIELGVQGAKGLRGLNFANLQNCSRALVNRFYCNRVDSLSPFLRKIGFREQRIDSHDLRINSDYHRGQLIVICIDSSPFRVDSWFKERSVSRFGSSRIDSLVPAFEFNVQKCLRVDSSSSESILK</sequence>
<evidence type="ECO:0000313" key="2">
    <source>
        <dbReference type="Proteomes" id="UP001341840"/>
    </source>
</evidence>
<reference evidence="1 2" key="1">
    <citation type="journal article" date="2023" name="Plants (Basel)">
        <title>Bridging the Gap: Combining Genomics and Transcriptomics Approaches to Understand Stylosanthes scabra, an Orphan Legume from the Brazilian Caatinga.</title>
        <authorList>
            <person name="Ferreira-Neto J.R.C."/>
            <person name="da Silva M.D."/>
            <person name="Binneck E."/>
            <person name="de Melo N.F."/>
            <person name="da Silva R.H."/>
            <person name="de Melo A.L.T.M."/>
            <person name="Pandolfi V."/>
            <person name="Bustamante F.O."/>
            <person name="Brasileiro-Vidal A.C."/>
            <person name="Benko-Iseppon A.M."/>
        </authorList>
    </citation>
    <scope>NUCLEOTIDE SEQUENCE [LARGE SCALE GENOMIC DNA]</scope>
    <source>
        <tissue evidence="1">Leaves</tissue>
    </source>
</reference>
<dbReference type="EMBL" id="JASCZI010123510">
    <property type="protein sequence ID" value="MED6165442.1"/>
    <property type="molecule type" value="Genomic_DNA"/>
</dbReference>
<keyword evidence="2" id="KW-1185">Reference proteome</keyword>
<dbReference type="Proteomes" id="UP001341840">
    <property type="component" value="Unassembled WGS sequence"/>
</dbReference>
<organism evidence="1 2">
    <name type="scientific">Stylosanthes scabra</name>
    <dbReference type="NCBI Taxonomy" id="79078"/>
    <lineage>
        <taxon>Eukaryota</taxon>
        <taxon>Viridiplantae</taxon>
        <taxon>Streptophyta</taxon>
        <taxon>Embryophyta</taxon>
        <taxon>Tracheophyta</taxon>
        <taxon>Spermatophyta</taxon>
        <taxon>Magnoliopsida</taxon>
        <taxon>eudicotyledons</taxon>
        <taxon>Gunneridae</taxon>
        <taxon>Pentapetalae</taxon>
        <taxon>rosids</taxon>
        <taxon>fabids</taxon>
        <taxon>Fabales</taxon>
        <taxon>Fabaceae</taxon>
        <taxon>Papilionoideae</taxon>
        <taxon>50 kb inversion clade</taxon>
        <taxon>dalbergioids sensu lato</taxon>
        <taxon>Dalbergieae</taxon>
        <taxon>Pterocarpus clade</taxon>
        <taxon>Stylosanthes</taxon>
    </lineage>
</organism>
<proteinExistence type="predicted"/>
<name>A0ABU6UVT9_9FABA</name>
<gene>
    <name evidence="1" type="ORF">PIB30_099578</name>
</gene>